<dbReference type="RefSeq" id="WP_163913529.1">
    <property type="nucleotide sequence ID" value="NZ_JAAGWD010000002.1"/>
</dbReference>
<organism evidence="1 2">
    <name type="scientific">Pontibacter burrus</name>
    <dbReference type="NCBI Taxonomy" id="2704466"/>
    <lineage>
        <taxon>Bacteria</taxon>
        <taxon>Pseudomonadati</taxon>
        <taxon>Bacteroidota</taxon>
        <taxon>Cytophagia</taxon>
        <taxon>Cytophagales</taxon>
        <taxon>Hymenobacteraceae</taxon>
        <taxon>Pontibacter</taxon>
    </lineage>
</organism>
<evidence type="ECO:0000313" key="2">
    <source>
        <dbReference type="Proteomes" id="UP000474777"/>
    </source>
</evidence>
<dbReference type="EMBL" id="JAAGWD010000002">
    <property type="protein sequence ID" value="NEM97299.1"/>
    <property type="molecule type" value="Genomic_DNA"/>
</dbReference>
<dbReference type="InterPro" id="IPR016024">
    <property type="entry name" value="ARM-type_fold"/>
</dbReference>
<reference evidence="1 2" key="1">
    <citation type="submission" date="2020-02" db="EMBL/GenBank/DDBJ databases">
        <authorList>
            <person name="Kim M.K."/>
        </authorList>
    </citation>
    <scope>NUCLEOTIDE SEQUENCE [LARGE SCALE GENOMIC DNA]</scope>
    <source>
        <strain evidence="1 2">BT327</strain>
    </source>
</reference>
<name>A0A6B3LKK6_9BACT</name>
<dbReference type="Proteomes" id="UP000474777">
    <property type="component" value="Unassembled WGS sequence"/>
</dbReference>
<proteinExistence type="predicted"/>
<evidence type="ECO:0000313" key="1">
    <source>
        <dbReference type="EMBL" id="NEM97299.1"/>
    </source>
</evidence>
<dbReference type="AlphaFoldDB" id="A0A6B3LKK6"/>
<keyword evidence="2" id="KW-1185">Reference proteome</keyword>
<protein>
    <recommendedName>
        <fullName evidence="3">HEAT repeat domain-containing protein</fullName>
    </recommendedName>
</protein>
<gene>
    <name evidence="1" type="ORF">GXP69_06305</name>
</gene>
<dbReference type="SUPFAM" id="SSF48371">
    <property type="entry name" value="ARM repeat"/>
    <property type="match status" value="1"/>
</dbReference>
<accession>A0A6B3LKK6</accession>
<evidence type="ECO:0008006" key="3">
    <source>
        <dbReference type="Google" id="ProtNLM"/>
    </source>
</evidence>
<sequence>MNNQQLQKALSQTLTKADVQQLASLAYKGNISISELLELCFETANTSVAFRAAWVLENVETEHPEVFLPHLPAFIRSLPQQQNASCRRHFTNILLRYTNPKASTPRREAWATIADREQVVETVFEWLILPETPIAVRVNCLEILLFLSTEFEWIKEELREQTEFYLKDGSPAMQSRGRKILKRLKYNYSN</sequence>
<comment type="caution">
    <text evidence="1">The sequence shown here is derived from an EMBL/GenBank/DDBJ whole genome shotgun (WGS) entry which is preliminary data.</text>
</comment>